<feature type="compositionally biased region" description="Low complexity" evidence="2">
    <location>
        <begin position="578"/>
        <end position="601"/>
    </location>
</feature>
<keyword evidence="1" id="KW-0175">Coiled coil</keyword>
<gene>
    <name evidence="3" type="ORF">Vbra_10766</name>
</gene>
<name>A0A0G4E8S8_VITBC</name>
<dbReference type="VEuPathDB" id="CryptoDB:Vbra_10766"/>
<feature type="region of interest" description="Disordered" evidence="2">
    <location>
        <begin position="143"/>
        <end position="197"/>
    </location>
</feature>
<protein>
    <submittedName>
        <fullName evidence="3">Uncharacterized protein</fullName>
    </submittedName>
</protein>
<dbReference type="EMBL" id="CDMY01000007">
    <property type="protein sequence ID" value="CEL91606.1"/>
    <property type="molecule type" value="Genomic_DNA"/>
</dbReference>
<feature type="compositionally biased region" description="Low complexity" evidence="2">
    <location>
        <begin position="170"/>
        <end position="188"/>
    </location>
</feature>
<evidence type="ECO:0000256" key="1">
    <source>
        <dbReference type="SAM" id="Coils"/>
    </source>
</evidence>
<feature type="region of interest" description="Disordered" evidence="2">
    <location>
        <begin position="20"/>
        <end position="85"/>
    </location>
</feature>
<evidence type="ECO:0000313" key="3">
    <source>
        <dbReference type="EMBL" id="CEL91606.1"/>
    </source>
</evidence>
<feature type="compositionally biased region" description="Low complexity" evidence="2">
    <location>
        <begin position="442"/>
        <end position="455"/>
    </location>
</feature>
<feature type="compositionally biased region" description="Basic and acidic residues" evidence="2">
    <location>
        <begin position="143"/>
        <end position="154"/>
    </location>
</feature>
<accession>A0A0G4E8S8</accession>
<feature type="compositionally biased region" description="Polar residues" evidence="2">
    <location>
        <begin position="20"/>
        <end position="30"/>
    </location>
</feature>
<feature type="region of interest" description="Disordered" evidence="2">
    <location>
        <begin position="572"/>
        <end position="603"/>
    </location>
</feature>
<feature type="compositionally biased region" description="Low complexity" evidence="2">
    <location>
        <begin position="39"/>
        <end position="48"/>
    </location>
</feature>
<feature type="coiled-coil region" evidence="1">
    <location>
        <begin position="295"/>
        <end position="353"/>
    </location>
</feature>
<sequence>MCDVDDEIRAVQQELNDANELLNTYRSVPSRSADHEEQQQQQPAQPLPTDHDAQPGPLPPSIPPLSLPIATNPPGHGSSQWSLSSRLDTALRDRDRLRKERQRVRDEWLKQVRAQSVREERLRARQRELTAAMGELEKKRWAAVERGRREEARLQSKLARLRRERRVEGAAASDQGDPSQSDQHQQHQQGHDEQKRRLEEELRANEAALAEMRQAHTRQQEERQEQLRTVQKNIEARMGKVRSAESFLTQLRCEHAIVGRQMELMEAVRNTQLPQEFAEKTKVLARAILRTRDGIEEATAAMRELQSTANDADDRDDELAHLATTLERRRGQLTHLESQLSELESDRAQQEQLITDWLATARTQRDKIATSFPIHSQRLRGLTGNEVAGECGTLQEASTASLRGLEGLRERLEGEGREANGRFEDQQGEMEAVIGQIRSSIAQEAQQQQQQQQEAPPAPPRRPLSRQKIQTSVKTLCSRSVRSTSMSDDSRPSSALCAAIQQCRDDLRRCQDGTKDAIKALNDEEAQLRDALAQVDKALRHEGGARRRECEKDGRLEDLDLQLQEVEAQLTSLNPSVSLPASHRPPRSSRSSHQPSSRPSAAPSPFPPLSALFHPGINSDFATFLSSVYLLLADEGVPVLVDTSSRGGSISSSSSSSSSVEWSERRLHLSRDLRRLSWGGESFWLVDSLERVYVPQSVRRLVEAASLDAAARPVIREVGSAIDGARVTTARRREGEPRAAYRVQLHCRSHAPVWLATDAMSDFHIVTRAIKALLAAVGRGGGDGNPGRFQEGPRLDEYRLLVDRALLQARMVTMVPPLREGEGEGEGERSGSN</sequence>
<dbReference type="AlphaFoldDB" id="A0A0G4E8S8"/>
<feature type="compositionally biased region" description="Pro residues" evidence="2">
    <location>
        <begin position="56"/>
        <end position="66"/>
    </location>
</feature>
<evidence type="ECO:0000313" key="4">
    <source>
        <dbReference type="Proteomes" id="UP000041254"/>
    </source>
</evidence>
<feature type="region of interest" description="Disordered" evidence="2">
    <location>
        <begin position="442"/>
        <end position="494"/>
    </location>
</feature>
<dbReference type="Proteomes" id="UP000041254">
    <property type="component" value="Unassembled WGS sequence"/>
</dbReference>
<proteinExistence type="predicted"/>
<dbReference type="InParanoid" id="A0A0G4E8S8"/>
<evidence type="ECO:0000256" key="2">
    <source>
        <dbReference type="SAM" id="MobiDB-lite"/>
    </source>
</evidence>
<organism evidence="3 4">
    <name type="scientific">Vitrella brassicaformis (strain CCMP3155)</name>
    <dbReference type="NCBI Taxonomy" id="1169540"/>
    <lineage>
        <taxon>Eukaryota</taxon>
        <taxon>Sar</taxon>
        <taxon>Alveolata</taxon>
        <taxon>Colpodellida</taxon>
        <taxon>Vitrellaceae</taxon>
        <taxon>Vitrella</taxon>
    </lineage>
</organism>
<reference evidence="3 4" key="1">
    <citation type="submission" date="2014-11" db="EMBL/GenBank/DDBJ databases">
        <authorList>
            <person name="Zhu J."/>
            <person name="Qi W."/>
            <person name="Song R."/>
        </authorList>
    </citation>
    <scope>NUCLEOTIDE SEQUENCE [LARGE SCALE GENOMIC DNA]</scope>
</reference>
<keyword evidence="4" id="KW-1185">Reference proteome</keyword>
<feature type="compositionally biased region" description="Polar residues" evidence="2">
    <location>
        <begin position="467"/>
        <end position="481"/>
    </location>
</feature>